<dbReference type="Pfam" id="PF00440">
    <property type="entry name" value="TetR_N"/>
    <property type="match status" value="1"/>
</dbReference>
<keyword evidence="3" id="KW-0804">Transcription</keyword>
<feature type="DNA-binding region" description="H-T-H motif" evidence="4">
    <location>
        <begin position="29"/>
        <end position="48"/>
    </location>
</feature>
<dbReference type="PANTHER" id="PTHR30055">
    <property type="entry name" value="HTH-TYPE TRANSCRIPTIONAL REGULATOR RUTR"/>
    <property type="match status" value="1"/>
</dbReference>
<evidence type="ECO:0000256" key="3">
    <source>
        <dbReference type="ARBA" id="ARBA00023163"/>
    </source>
</evidence>
<dbReference type="PROSITE" id="PS01081">
    <property type="entry name" value="HTH_TETR_1"/>
    <property type="match status" value="1"/>
</dbReference>
<keyword evidence="1" id="KW-0805">Transcription regulation</keyword>
<dbReference type="Gene3D" id="1.10.357.10">
    <property type="entry name" value="Tetracycline Repressor, domain 2"/>
    <property type="match status" value="1"/>
</dbReference>
<dbReference type="SUPFAM" id="SSF46689">
    <property type="entry name" value="Homeodomain-like"/>
    <property type="match status" value="1"/>
</dbReference>
<protein>
    <submittedName>
        <fullName evidence="6">TetR family transcriptional regulator</fullName>
    </submittedName>
</protein>
<evidence type="ECO:0000313" key="7">
    <source>
        <dbReference type="Proteomes" id="UP000749040"/>
    </source>
</evidence>
<dbReference type="InterPro" id="IPR001647">
    <property type="entry name" value="HTH_TetR"/>
</dbReference>
<keyword evidence="7" id="KW-1185">Reference proteome</keyword>
<evidence type="ECO:0000256" key="2">
    <source>
        <dbReference type="ARBA" id="ARBA00023125"/>
    </source>
</evidence>
<reference evidence="6 7" key="1">
    <citation type="submission" date="2021-01" db="EMBL/GenBank/DDBJ databases">
        <title>Streptomyces acididurans sp. nov., isolated from a peat swamp forest soil.</title>
        <authorList>
            <person name="Chantavorakit T."/>
            <person name="Duangmal K."/>
        </authorList>
    </citation>
    <scope>NUCLEOTIDE SEQUENCE [LARGE SCALE GENOMIC DNA]</scope>
    <source>
        <strain evidence="6 7">KK5PA1</strain>
    </source>
</reference>
<dbReference type="RefSeq" id="WP_205363827.1">
    <property type="nucleotide sequence ID" value="NZ_JADKYB010000031.1"/>
</dbReference>
<dbReference type="PRINTS" id="PR00455">
    <property type="entry name" value="HTHTETR"/>
</dbReference>
<evidence type="ECO:0000259" key="5">
    <source>
        <dbReference type="PROSITE" id="PS50977"/>
    </source>
</evidence>
<dbReference type="PROSITE" id="PS50977">
    <property type="entry name" value="HTH_TETR_2"/>
    <property type="match status" value="1"/>
</dbReference>
<evidence type="ECO:0000256" key="4">
    <source>
        <dbReference type="PROSITE-ProRule" id="PRU00335"/>
    </source>
</evidence>
<dbReference type="PANTHER" id="PTHR30055:SF238">
    <property type="entry name" value="MYCOFACTOCIN BIOSYNTHESIS TRANSCRIPTIONAL REGULATOR MFTR-RELATED"/>
    <property type="match status" value="1"/>
</dbReference>
<dbReference type="EMBL" id="JADKYB010000031">
    <property type="protein sequence ID" value="MBM9510128.1"/>
    <property type="molecule type" value="Genomic_DNA"/>
</dbReference>
<dbReference type="InterPro" id="IPR050109">
    <property type="entry name" value="HTH-type_TetR-like_transc_reg"/>
</dbReference>
<evidence type="ECO:0000256" key="1">
    <source>
        <dbReference type="ARBA" id="ARBA00023015"/>
    </source>
</evidence>
<gene>
    <name evidence="6" type="ORF">ITX44_37340</name>
</gene>
<dbReference type="InterPro" id="IPR009057">
    <property type="entry name" value="Homeodomain-like_sf"/>
</dbReference>
<dbReference type="Proteomes" id="UP000749040">
    <property type="component" value="Unassembled WGS sequence"/>
</dbReference>
<evidence type="ECO:0000313" key="6">
    <source>
        <dbReference type="EMBL" id="MBM9510128.1"/>
    </source>
</evidence>
<dbReference type="InterPro" id="IPR023772">
    <property type="entry name" value="DNA-bd_HTH_TetR-type_CS"/>
</dbReference>
<name>A0ABS2U7I8_9ACTN</name>
<proteinExistence type="predicted"/>
<comment type="caution">
    <text evidence="6">The sequence shown here is derived from an EMBL/GenBank/DDBJ whole genome shotgun (WGS) entry which is preliminary data.</text>
</comment>
<organism evidence="6 7">
    <name type="scientific">Actinacidiphila acididurans</name>
    <dbReference type="NCBI Taxonomy" id="2784346"/>
    <lineage>
        <taxon>Bacteria</taxon>
        <taxon>Bacillati</taxon>
        <taxon>Actinomycetota</taxon>
        <taxon>Actinomycetes</taxon>
        <taxon>Kitasatosporales</taxon>
        <taxon>Streptomycetaceae</taxon>
        <taxon>Actinacidiphila</taxon>
    </lineage>
</organism>
<accession>A0ABS2U7I8</accession>
<keyword evidence="2 4" id="KW-0238">DNA-binding</keyword>
<feature type="domain" description="HTH tetR-type" evidence="5">
    <location>
        <begin position="6"/>
        <end position="66"/>
    </location>
</feature>
<sequence>MGRWEPGAGSRLREAALALYLERGFEQTTVADIAERAGVTARTFFRHFADKREVLFDGAAALEERSVAALEAVPAAASALDAVVAALNVTAEMIGSDRDLARKRQAVIMANAELRERELIKFASMSVTLADRLRARGVGDLDASLAAEIGVAAFRVAFEQWAGATGDGELRDAIHTSLAALRTLTAAD</sequence>